<evidence type="ECO:0000256" key="6">
    <source>
        <dbReference type="ARBA" id="ARBA00035254"/>
    </source>
</evidence>
<evidence type="ECO:0000259" key="10">
    <source>
        <dbReference type="SMART" id="SM01390"/>
    </source>
</evidence>
<dbReference type="Pfam" id="PF00163">
    <property type="entry name" value="Ribosomal_S4"/>
    <property type="match status" value="1"/>
</dbReference>
<evidence type="ECO:0000256" key="3">
    <source>
        <dbReference type="ARBA" id="ARBA00022884"/>
    </source>
</evidence>
<dbReference type="InterPro" id="IPR005709">
    <property type="entry name" value="Ribosomal_uS4_bac-type"/>
</dbReference>
<proteinExistence type="inferred from homology"/>
<protein>
    <recommendedName>
        <fullName evidence="6 7">Small ribosomal subunit protein uS4</fullName>
    </recommendedName>
</protein>
<dbReference type="NCBIfam" id="TIGR01017">
    <property type="entry name" value="rpsD_bact"/>
    <property type="match status" value="1"/>
</dbReference>
<organism evidence="11 12">
    <name type="scientific">Simkania negevensis</name>
    <dbReference type="NCBI Taxonomy" id="83561"/>
    <lineage>
        <taxon>Bacteria</taxon>
        <taxon>Pseudomonadati</taxon>
        <taxon>Chlamydiota</taxon>
        <taxon>Chlamydiia</taxon>
        <taxon>Parachlamydiales</taxon>
        <taxon>Simkaniaceae</taxon>
        <taxon>Simkania</taxon>
    </lineage>
</organism>
<evidence type="ECO:0000256" key="1">
    <source>
        <dbReference type="ARBA" id="ARBA00007465"/>
    </source>
</evidence>
<dbReference type="SUPFAM" id="SSF55174">
    <property type="entry name" value="Alpha-L RNA-binding motif"/>
    <property type="match status" value="1"/>
</dbReference>
<gene>
    <name evidence="7 11" type="primary">rpsD</name>
    <name evidence="11" type="ORF">JYU14_04840</name>
</gene>
<comment type="similarity">
    <text evidence="1 7">Belongs to the universal ribosomal protein uS4 family.</text>
</comment>
<dbReference type="SMART" id="SM01390">
    <property type="entry name" value="Ribosomal_S4"/>
    <property type="match status" value="1"/>
</dbReference>
<dbReference type="InterPro" id="IPR022801">
    <property type="entry name" value="Ribosomal_uS4"/>
</dbReference>
<evidence type="ECO:0000259" key="9">
    <source>
        <dbReference type="SMART" id="SM00363"/>
    </source>
</evidence>
<dbReference type="PROSITE" id="PS50889">
    <property type="entry name" value="S4"/>
    <property type="match status" value="1"/>
</dbReference>
<dbReference type="PANTHER" id="PTHR11831:SF4">
    <property type="entry name" value="SMALL RIBOSOMAL SUBUNIT PROTEIN US4M"/>
    <property type="match status" value="1"/>
</dbReference>
<dbReference type="Gene3D" id="1.10.1050.10">
    <property type="entry name" value="Ribosomal Protein S4 Delta 41, Chain A, domain 1"/>
    <property type="match status" value="1"/>
</dbReference>
<dbReference type="CDD" id="cd00165">
    <property type="entry name" value="S4"/>
    <property type="match status" value="1"/>
</dbReference>
<dbReference type="Gene3D" id="3.10.290.10">
    <property type="entry name" value="RNA-binding S4 domain"/>
    <property type="match status" value="1"/>
</dbReference>
<evidence type="ECO:0000256" key="7">
    <source>
        <dbReference type="HAMAP-Rule" id="MF_01306"/>
    </source>
</evidence>
<dbReference type="InterPro" id="IPR001912">
    <property type="entry name" value="Ribosomal_uS4_N"/>
</dbReference>
<accession>A0ABS3ARN3</accession>
<dbReference type="InterPro" id="IPR002942">
    <property type="entry name" value="S4_RNA-bd"/>
</dbReference>
<dbReference type="PANTHER" id="PTHR11831">
    <property type="entry name" value="30S 40S RIBOSOMAL PROTEIN"/>
    <property type="match status" value="1"/>
</dbReference>
<evidence type="ECO:0000256" key="8">
    <source>
        <dbReference type="SAM" id="MobiDB-lite"/>
    </source>
</evidence>
<comment type="caution">
    <text evidence="11">The sequence shown here is derived from an EMBL/GenBank/DDBJ whole genome shotgun (WGS) entry which is preliminary data.</text>
</comment>
<evidence type="ECO:0000256" key="4">
    <source>
        <dbReference type="ARBA" id="ARBA00022980"/>
    </source>
</evidence>
<dbReference type="EMBL" id="JAFITR010000129">
    <property type="protein sequence ID" value="MBN4067391.1"/>
    <property type="molecule type" value="Genomic_DNA"/>
</dbReference>
<dbReference type="Pfam" id="PF01479">
    <property type="entry name" value="S4"/>
    <property type="match status" value="1"/>
</dbReference>
<dbReference type="NCBIfam" id="NF003717">
    <property type="entry name" value="PRK05327.1"/>
    <property type="match status" value="1"/>
</dbReference>
<keyword evidence="12" id="KW-1185">Reference proteome</keyword>
<keyword evidence="5 7" id="KW-0687">Ribonucleoprotein</keyword>
<comment type="subunit">
    <text evidence="7">Part of the 30S ribosomal subunit. Contacts protein S5. The interaction surface between S4 and S5 is involved in control of translational fidelity.</text>
</comment>
<feature type="domain" description="Small ribosomal subunit protein uS4 N-terminal" evidence="10">
    <location>
        <begin position="3"/>
        <end position="92"/>
    </location>
</feature>
<keyword evidence="2 7" id="KW-0699">rRNA-binding</keyword>
<dbReference type="SMART" id="SM00363">
    <property type="entry name" value="S4"/>
    <property type="match status" value="1"/>
</dbReference>
<keyword evidence="3 7" id="KW-0694">RNA-binding</keyword>
<evidence type="ECO:0000313" key="11">
    <source>
        <dbReference type="EMBL" id="MBN4067391.1"/>
    </source>
</evidence>
<sequence length="205" mass="23131">MVRYLDPKNRVARRFGVNIFGRARNPLLHKQNPPGVHGARRPKKSDYGLQLEEKQKLRAAYGMLTQKQLLGYYRKAVQQKGAPVENFLRMLESRLDVVVYRLKLAPTLFAAHQLVSHGHILVDGKKVDIRSFQVKPGMAISIKEKSRKMPLIQNALQGSSAVPEYLTVNVEKSEGKMESVPMPDQIPLPIEVNVPVVCEFLAHTS</sequence>
<evidence type="ECO:0000256" key="5">
    <source>
        <dbReference type="ARBA" id="ARBA00023274"/>
    </source>
</evidence>
<dbReference type="Proteomes" id="UP000722121">
    <property type="component" value="Unassembled WGS sequence"/>
</dbReference>
<reference evidence="11 12" key="1">
    <citation type="submission" date="2021-02" db="EMBL/GenBank/DDBJ databases">
        <title>Activity-based single-cell genomes from oceanic crustal fluid captures similar information to metagenomic and metatranscriptomic surveys with orders of magnitude less sampling.</title>
        <authorList>
            <person name="D'Angelo T.S."/>
            <person name="Orcutt B.N."/>
        </authorList>
    </citation>
    <scope>NUCLEOTIDE SEQUENCE [LARGE SCALE GENOMIC DNA]</scope>
    <source>
        <strain evidence="11">AH-315-G07</strain>
    </source>
</reference>
<feature type="domain" description="RNA-binding S4" evidence="9">
    <location>
        <begin position="93"/>
        <end position="157"/>
    </location>
</feature>
<evidence type="ECO:0000313" key="12">
    <source>
        <dbReference type="Proteomes" id="UP000722121"/>
    </source>
</evidence>
<keyword evidence="4 7" id="KW-0689">Ribosomal protein</keyword>
<comment type="function">
    <text evidence="7">One of the primary rRNA binding proteins, it binds directly to 16S rRNA where it nucleates assembly of the body of the 30S subunit.</text>
</comment>
<dbReference type="InterPro" id="IPR036986">
    <property type="entry name" value="S4_RNA-bd_sf"/>
</dbReference>
<feature type="region of interest" description="Disordered" evidence="8">
    <location>
        <begin position="26"/>
        <end position="45"/>
    </location>
</feature>
<dbReference type="GO" id="GO:0005840">
    <property type="term" value="C:ribosome"/>
    <property type="evidence" value="ECO:0007669"/>
    <property type="project" value="UniProtKB-KW"/>
</dbReference>
<comment type="function">
    <text evidence="7">With S5 and S12 plays an important role in translational accuracy.</text>
</comment>
<name>A0ABS3ARN3_9BACT</name>
<evidence type="ECO:0000256" key="2">
    <source>
        <dbReference type="ARBA" id="ARBA00022730"/>
    </source>
</evidence>
<dbReference type="HAMAP" id="MF_01306_B">
    <property type="entry name" value="Ribosomal_uS4_B"/>
    <property type="match status" value="1"/>
</dbReference>